<reference evidence="2 3" key="1">
    <citation type="submission" date="2020-04" db="EMBL/GenBank/DDBJ databases">
        <title>Usitatibacter rugosus gen. nov., sp. nov. and Usitatibacter palustris sp. nov., novel members of Usitatibacteraceae fam. nov. within the order Nitrosomonadales isolated from soil.</title>
        <authorList>
            <person name="Huber K.J."/>
            <person name="Neumann-Schaal M."/>
            <person name="Geppert A."/>
            <person name="Luckner M."/>
            <person name="Wanner G."/>
            <person name="Overmann J."/>
        </authorList>
    </citation>
    <scope>NUCLEOTIDE SEQUENCE [LARGE SCALE GENOMIC DNA]</scope>
    <source>
        <strain evidence="2 3">0125_3</strain>
    </source>
</reference>
<keyword evidence="3" id="KW-1185">Reference proteome</keyword>
<gene>
    <name evidence="2" type="ORF">DSM104443_03701</name>
</gene>
<dbReference type="EMBL" id="CP053069">
    <property type="protein sequence ID" value="QJR12610.1"/>
    <property type="molecule type" value="Genomic_DNA"/>
</dbReference>
<proteinExistence type="predicted"/>
<dbReference type="RefSeq" id="WP_171094960.1">
    <property type="nucleotide sequence ID" value="NZ_CP053069.1"/>
</dbReference>
<organism evidence="2 3">
    <name type="scientific">Usitatibacter rugosus</name>
    <dbReference type="NCBI Taxonomy" id="2732067"/>
    <lineage>
        <taxon>Bacteria</taxon>
        <taxon>Pseudomonadati</taxon>
        <taxon>Pseudomonadota</taxon>
        <taxon>Betaproteobacteria</taxon>
        <taxon>Nitrosomonadales</taxon>
        <taxon>Usitatibacteraceae</taxon>
        <taxon>Usitatibacter</taxon>
    </lineage>
</organism>
<evidence type="ECO:0000313" key="2">
    <source>
        <dbReference type="EMBL" id="QJR12610.1"/>
    </source>
</evidence>
<name>A0A6M4GZC2_9PROT</name>
<dbReference type="Proteomes" id="UP000501534">
    <property type="component" value="Chromosome"/>
</dbReference>
<evidence type="ECO:0000313" key="3">
    <source>
        <dbReference type="Proteomes" id="UP000501534"/>
    </source>
</evidence>
<evidence type="ECO:0000256" key="1">
    <source>
        <dbReference type="SAM" id="MobiDB-lite"/>
    </source>
</evidence>
<feature type="region of interest" description="Disordered" evidence="1">
    <location>
        <begin position="506"/>
        <end position="525"/>
    </location>
</feature>
<sequence length="539" mass="59772">MASHFLYLTNTRMVSLTARGGRLVARREFAVSGEGMEDFERHLRTMQDVPTHIITDLAEEDFRLDTIPHVGARDRDQIIARKVGQIFRGTPYKYAMQLGRETEGRRDDRVLYTAITNPEVLRPWLEAIERLHAPLAGIHSAAVFSGNLLAALDLVFPHALLVTFTPGEAVRQTYFRDREIRFSRLTPVDLEEGQSLGAMLAEETTRTWQYLDSLRHFGAQDRLEVCVLVHPKDRPAIEPALRDFAQIQYRLLDIEQVAAKLGLKPPPLGSSAEEVLVHLFLRRPVPNHFASPELRTDATRRRARLLINQVSVAVLVGGVAWGGYVASRVIDADRMDSRSAQQLQSLNREYDEIVRSLPSRGVGGAAMRDSVAFYNNSIRGYPTLTDFLFPISEVMAAHPRVRLLQVAWQTANDATATPTLPPTNLRNTPSVRTLRRPGEAAPAAVAPESPDAPFASGRFQVALLEGSVRVDGADFRSALGEVDQLAADIAKVPGYKAIVSESPLDMRPGTSVQGRLGETEPTSTEARFTVRVVRERAAP</sequence>
<dbReference type="KEGG" id="uru:DSM104443_03701"/>
<accession>A0A6M4GZC2</accession>
<dbReference type="AlphaFoldDB" id="A0A6M4GZC2"/>
<protein>
    <submittedName>
        <fullName evidence="2">Uncharacterized protein</fullName>
    </submittedName>
</protein>